<accession>A0AAD1HAW8</accession>
<dbReference type="AlphaFoldDB" id="A0AAD1HAW8"/>
<dbReference type="RefSeq" id="WP_083157781.1">
    <property type="nucleotide sequence ID" value="NZ_AP022560.1"/>
</dbReference>
<keyword evidence="1" id="KW-0560">Oxidoreductase</keyword>
<dbReference type="KEGG" id="mmor:MMOR_28960"/>
<keyword evidence="1" id="KW-0575">Peroxidase</keyword>
<evidence type="ECO:0000313" key="1">
    <source>
        <dbReference type="EMBL" id="BBX01960.1"/>
    </source>
</evidence>
<dbReference type="EMBL" id="AP022560">
    <property type="protein sequence ID" value="BBX01960.1"/>
    <property type="molecule type" value="Genomic_DNA"/>
</dbReference>
<sequence length="260" mass="28897">MAEFTREELQRLIASCKRDLGPSNRWFTPDGYANSLALCVIDAIYSISANYRTVLNVLNRYRKLRTEQGGDADQDSIDDLLRTFDGVDPESWAGLVKNRQRTSTRSGILKSEAVFQQVHILRSHGIFTTPDVHNAVLGEHLADIEADWKAVPGQKVTWGYLFILARPHPPEDGNNASGGPSGLTPTPDLLVRYAERVIGVKPDRMIIRYVANALGVAGRALPSEKAAAVVRAAALAEGWDVFSLDHTIWRYQSKRPHLRP</sequence>
<dbReference type="GO" id="GO:0004601">
    <property type="term" value="F:peroxidase activity"/>
    <property type="evidence" value="ECO:0007669"/>
    <property type="project" value="UniProtKB-KW"/>
</dbReference>
<name>A0AAD1HAW8_9MYCO</name>
<dbReference type="Proteomes" id="UP000466681">
    <property type="component" value="Chromosome"/>
</dbReference>
<organism evidence="1 2">
    <name type="scientific">Mycolicibacterium moriokaense</name>
    <dbReference type="NCBI Taxonomy" id="39691"/>
    <lineage>
        <taxon>Bacteria</taxon>
        <taxon>Bacillati</taxon>
        <taxon>Actinomycetota</taxon>
        <taxon>Actinomycetes</taxon>
        <taxon>Mycobacteriales</taxon>
        <taxon>Mycobacteriaceae</taxon>
        <taxon>Mycolicibacterium</taxon>
    </lineage>
</organism>
<protein>
    <submittedName>
        <fullName evidence="1">Heme peroxidase</fullName>
    </submittedName>
</protein>
<gene>
    <name evidence="1" type="ORF">MMOR_28960</name>
</gene>
<keyword evidence="2" id="KW-1185">Reference proteome</keyword>
<evidence type="ECO:0000313" key="2">
    <source>
        <dbReference type="Proteomes" id="UP000466681"/>
    </source>
</evidence>
<proteinExistence type="predicted"/>
<reference evidence="1 2" key="1">
    <citation type="journal article" date="2019" name="Emerg. Microbes Infect.">
        <title>Comprehensive subspecies identification of 175 nontuberculous mycobacteria species based on 7547 genomic profiles.</title>
        <authorList>
            <person name="Matsumoto Y."/>
            <person name="Kinjo T."/>
            <person name="Motooka D."/>
            <person name="Nabeya D."/>
            <person name="Jung N."/>
            <person name="Uechi K."/>
            <person name="Horii T."/>
            <person name="Iida T."/>
            <person name="Fujita J."/>
            <person name="Nakamura S."/>
        </authorList>
    </citation>
    <scope>NUCLEOTIDE SEQUENCE [LARGE SCALE GENOMIC DNA]</scope>
    <source>
        <strain evidence="1 2">JCM 6375</strain>
    </source>
</reference>